<comment type="caution">
    <text evidence="25">The sequence shown here is derived from an EMBL/GenBank/DDBJ whole genome shotgun (WGS) entry which is preliminary data.</text>
</comment>
<comment type="similarity">
    <text evidence="2 24">Belongs to the bacterial diacylglycerol kinase family.</text>
</comment>
<evidence type="ECO:0000256" key="17">
    <source>
        <dbReference type="ARBA" id="ARBA00023136"/>
    </source>
</evidence>
<keyword evidence="26" id="KW-1185">Reference proteome</keyword>
<feature type="binding site" evidence="22">
    <location>
        <position position="25"/>
    </location>
    <ligand>
        <name>ATP</name>
        <dbReference type="ChEBI" id="CHEBI:30616"/>
    </ligand>
</feature>
<keyword evidence="5" id="KW-1003">Cell membrane</keyword>
<evidence type="ECO:0000256" key="24">
    <source>
        <dbReference type="RuleBase" id="RU363065"/>
    </source>
</evidence>
<keyword evidence="17 24" id="KW-0472">Membrane</keyword>
<dbReference type="Gene3D" id="1.10.287.3610">
    <property type="match status" value="1"/>
</dbReference>
<evidence type="ECO:0000256" key="7">
    <source>
        <dbReference type="ARBA" id="ARBA00022519"/>
    </source>
</evidence>
<evidence type="ECO:0000256" key="14">
    <source>
        <dbReference type="ARBA" id="ARBA00022842"/>
    </source>
</evidence>
<keyword evidence="16 24" id="KW-0443">Lipid metabolism</keyword>
<feature type="binding site" evidence="23">
    <location>
        <position position="36"/>
    </location>
    <ligand>
        <name>a divalent metal cation</name>
        <dbReference type="ChEBI" id="CHEBI:60240"/>
    </ligand>
</feature>
<evidence type="ECO:0000256" key="2">
    <source>
        <dbReference type="ARBA" id="ARBA00005967"/>
    </source>
</evidence>
<evidence type="ECO:0000256" key="5">
    <source>
        <dbReference type="ARBA" id="ARBA00022475"/>
    </source>
</evidence>
<name>A0A2T4JGA9_9RHOB</name>
<protein>
    <recommendedName>
        <fullName evidence="4 24">Diacylglycerol kinase</fullName>
        <ecNumber evidence="3 24">2.7.1.107</ecNumber>
    </recommendedName>
</protein>
<dbReference type="GO" id="GO:0005524">
    <property type="term" value="F:ATP binding"/>
    <property type="evidence" value="ECO:0007669"/>
    <property type="project" value="UniProtKB-KW"/>
</dbReference>
<comment type="subcellular location">
    <subcellularLocation>
        <location evidence="1 24">Cell inner membrane</location>
        <topology evidence="1 24">Multi-pass membrane protein</topology>
    </subcellularLocation>
</comment>
<evidence type="ECO:0000313" key="25">
    <source>
        <dbReference type="EMBL" id="PTE16827.1"/>
    </source>
</evidence>
<keyword evidence="13 22" id="KW-0067">ATP-binding</keyword>
<evidence type="ECO:0000256" key="6">
    <source>
        <dbReference type="ARBA" id="ARBA00022516"/>
    </source>
</evidence>
<evidence type="ECO:0000256" key="1">
    <source>
        <dbReference type="ARBA" id="ARBA00004429"/>
    </source>
</evidence>
<dbReference type="PANTHER" id="PTHR34299">
    <property type="entry name" value="DIACYLGLYCEROL KINASE"/>
    <property type="match status" value="1"/>
</dbReference>
<dbReference type="RefSeq" id="WP_107325662.1">
    <property type="nucleotide sequence ID" value="NZ_NHSP01000016.1"/>
</dbReference>
<dbReference type="GO" id="GO:0004143">
    <property type="term" value="F:ATP-dependent diacylglycerol kinase activity"/>
    <property type="evidence" value="ECO:0007669"/>
    <property type="project" value="UniProtKB-EC"/>
</dbReference>
<evidence type="ECO:0000256" key="23">
    <source>
        <dbReference type="PIRSR" id="PIRSR600829-4"/>
    </source>
</evidence>
<evidence type="ECO:0000256" key="15">
    <source>
        <dbReference type="ARBA" id="ARBA00022989"/>
    </source>
</evidence>
<keyword evidence="19 24" id="KW-1208">Phospholipid metabolism</keyword>
<comment type="catalytic activity">
    <reaction evidence="24">
        <text>a 1,2-diacyl-sn-glycerol + ATP = a 1,2-diacyl-sn-glycero-3-phosphate + ADP + H(+)</text>
        <dbReference type="Rhea" id="RHEA:10272"/>
        <dbReference type="ChEBI" id="CHEBI:15378"/>
        <dbReference type="ChEBI" id="CHEBI:17815"/>
        <dbReference type="ChEBI" id="CHEBI:30616"/>
        <dbReference type="ChEBI" id="CHEBI:58608"/>
        <dbReference type="ChEBI" id="CHEBI:456216"/>
        <dbReference type="EC" id="2.7.1.107"/>
    </reaction>
</comment>
<gene>
    <name evidence="25" type="ORF">C5F46_12300</name>
</gene>
<dbReference type="PROSITE" id="PS01069">
    <property type="entry name" value="DAGK_PROKAR"/>
    <property type="match status" value="1"/>
</dbReference>
<reference evidence="25 26" key="1">
    <citation type="submission" date="2018-03" db="EMBL/GenBank/DDBJ databases">
        <title>Rhodobacter veldkampii.</title>
        <authorList>
            <person name="Meyer T.E."/>
            <person name="Miller S."/>
            <person name="Lodha T."/>
            <person name="Gandham S."/>
            <person name="Chintalapati S."/>
            <person name="Chintalapati V.R."/>
        </authorList>
    </citation>
    <scope>NUCLEOTIDE SEQUENCE [LARGE SCALE GENOMIC DNA]</scope>
    <source>
        <strain evidence="25 26">DSM 11550</strain>
    </source>
</reference>
<dbReference type="InterPro" id="IPR036945">
    <property type="entry name" value="DAGK_sf"/>
</dbReference>
<dbReference type="GO" id="GO:0005886">
    <property type="term" value="C:plasma membrane"/>
    <property type="evidence" value="ECO:0007669"/>
    <property type="project" value="UniProtKB-SubCell"/>
</dbReference>
<sequence length="126" mass="13284">MTNDSRRERPRRITGGRHLLAAGGYSASGLRRLWAETAFRHELLGGAAGFALLALVGVGALKIVVFAVLILILIAVEALNTAIECLVDQLSPDWAEFARDAKDLGSVAVACVIAAAALWLGYALLA</sequence>
<keyword evidence="15 24" id="KW-1133">Transmembrane helix</keyword>
<keyword evidence="8 24" id="KW-0808">Transferase</keyword>
<keyword evidence="11 22" id="KW-0547">Nucleotide-binding</keyword>
<comment type="caution">
    <text evidence="24">Lacks conserved residue(s) required for the propagation of feature annotation.</text>
</comment>
<evidence type="ECO:0000256" key="22">
    <source>
        <dbReference type="PIRSR" id="PIRSR600829-3"/>
    </source>
</evidence>
<evidence type="ECO:0000256" key="19">
    <source>
        <dbReference type="ARBA" id="ARBA00023264"/>
    </source>
</evidence>
<evidence type="ECO:0000256" key="11">
    <source>
        <dbReference type="ARBA" id="ARBA00022741"/>
    </source>
</evidence>
<feature type="binding site" evidence="21">
    <location>
        <position position="106"/>
    </location>
    <ligand>
        <name>substrate</name>
    </ligand>
</feature>
<keyword evidence="14 23" id="KW-0460">Magnesium</keyword>
<dbReference type="Proteomes" id="UP000241899">
    <property type="component" value="Unassembled WGS sequence"/>
</dbReference>
<feature type="binding site" evidence="22">
    <location>
        <position position="36"/>
    </location>
    <ligand>
        <name>ATP</name>
        <dbReference type="ChEBI" id="CHEBI:30616"/>
    </ligand>
</feature>
<evidence type="ECO:0000256" key="9">
    <source>
        <dbReference type="ARBA" id="ARBA00022692"/>
    </source>
</evidence>
<evidence type="ECO:0000256" key="4">
    <source>
        <dbReference type="ARBA" id="ARBA00017575"/>
    </source>
</evidence>
<comment type="cofactor">
    <cofactor evidence="23">
        <name>Mg(2+)</name>
        <dbReference type="ChEBI" id="CHEBI:18420"/>
    </cofactor>
    <text evidence="23">Mn(2+), Zn(2+), Cd(2+) and Co(2+) support activity to lesser extents.</text>
</comment>
<accession>A0A2T4JGA9</accession>
<keyword evidence="7 24" id="KW-0997">Cell inner membrane</keyword>
<keyword evidence="12 24" id="KW-0418">Kinase</keyword>
<evidence type="ECO:0000256" key="16">
    <source>
        <dbReference type="ARBA" id="ARBA00023098"/>
    </source>
</evidence>
<evidence type="ECO:0000256" key="12">
    <source>
        <dbReference type="ARBA" id="ARBA00022777"/>
    </source>
</evidence>
<dbReference type="InterPro" id="IPR000829">
    <property type="entry name" value="DAGK"/>
</dbReference>
<feature type="active site" description="Proton acceptor" evidence="20">
    <location>
        <position position="77"/>
    </location>
</feature>
<evidence type="ECO:0000313" key="26">
    <source>
        <dbReference type="Proteomes" id="UP000241899"/>
    </source>
</evidence>
<keyword evidence="10 23" id="KW-0479">Metal-binding</keyword>
<dbReference type="Pfam" id="PF01219">
    <property type="entry name" value="DAGK_prokar"/>
    <property type="match status" value="1"/>
</dbReference>
<feature type="binding site" evidence="21">
    <location>
        <position position="77"/>
    </location>
    <ligand>
        <name>substrate</name>
    </ligand>
</feature>
<evidence type="ECO:0000256" key="21">
    <source>
        <dbReference type="PIRSR" id="PIRSR600829-2"/>
    </source>
</evidence>
<dbReference type="CDD" id="cd14264">
    <property type="entry name" value="DAGK_IM"/>
    <property type="match status" value="1"/>
</dbReference>
<dbReference type="GO" id="GO:0046872">
    <property type="term" value="F:metal ion binding"/>
    <property type="evidence" value="ECO:0007669"/>
    <property type="project" value="UniProtKB-KW"/>
</dbReference>
<keyword evidence="9 24" id="KW-0812">Transmembrane</keyword>
<dbReference type="InterPro" id="IPR033718">
    <property type="entry name" value="DAGK_prok"/>
</dbReference>
<evidence type="ECO:0000256" key="20">
    <source>
        <dbReference type="PIRSR" id="PIRSR600829-1"/>
    </source>
</evidence>
<keyword evidence="18" id="KW-0594">Phospholipid biosynthesis</keyword>
<dbReference type="PANTHER" id="PTHR34299:SF1">
    <property type="entry name" value="DIACYLGLYCEROL KINASE"/>
    <property type="match status" value="1"/>
</dbReference>
<feature type="binding site" evidence="23">
    <location>
        <position position="84"/>
    </location>
    <ligand>
        <name>a divalent metal cation</name>
        <dbReference type="ChEBI" id="CHEBI:60240"/>
    </ligand>
</feature>
<comment type="function">
    <text evidence="24">Catalyzes the ATP-dependent phosphorylation of sn-l,2-diacylglycerol (DAG) to phosphatidic acid. Involved in the recycling of diacylglycerol produced as a by-product during membrane-derived oligosaccharide (MDO) biosynthesis.</text>
</comment>
<feature type="transmembrane region" description="Helical" evidence="24">
    <location>
        <begin position="50"/>
        <end position="76"/>
    </location>
</feature>
<dbReference type="AlphaFoldDB" id="A0A2T4JGA9"/>
<evidence type="ECO:0000256" key="13">
    <source>
        <dbReference type="ARBA" id="ARBA00022840"/>
    </source>
</evidence>
<evidence type="ECO:0000256" key="18">
    <source>
        <dbReference type="ARBA" id="ARBA00023209"/>
    </source>
</evidence>
<keyword evidence="6" id="KW-0444">Lipid biosynthesis</keyword>
<evidence type="ECO:0000256" key="3">
    <source>
        <dbReference type="ARBA" id="ARBA00012133"/>
    </source>
</evidence>
<feature type="binding site" evidence="22">
    <location>
        <position position="84"/>
    </location>
    <ligand>
        <name>ATP</name>
        <dbReference type="ChEBI" id="CHEBI:30616"/>
    </ligand>
</feature>
<evidence type="ECO:0000256" key="10">
    <source>
        <dbReference type="ARBA" id="ARBA00022723"/>
    </source>
</evidence>
<feature type="binding site" evidence="21">
    <location>
        <begin position="38"/>
        <end position="42"/>
    </location>
    <ligand>
        <name>substrate</name>
    </ligand>
</feature>
<dbReference type="EMBL" id="PZKF01000031">
    <property type="protein sequence ID" value="PTE16827.1"/>
    <property type="molecule type" value="Genomic_DNA"/>
</dbReference>
<dbReference type="GO" id="GO:0006654">
    <property type="term" value="P:phosphatidic acid biosynthetic process"/>
    <property type="evidence" value="ECO:0007669"/>
    <property type="project" value="InterPro"/>
</dbReference>
<organism evidence="25 26">
    <name type="scientific">Phaeovulum veldkampii DSM 11550</name>
    <dbReference type="NCBI Taxonomy" id="1185920"/>
    <lineage>
        <taxon>Bacteria</taxon>
        <taxon>Pseudomonadati</taxon>
        <taxon>Pseudomonadota</taxon>
        <taxon>Alphaproteobacteria</taxon>
        <taxon>Rhodobacterales</taxon>
        <taxon>Paracoccaceae</taxon>
        <taxon>Phaeovulum</taxon>
    </lineage>
</organism>
<feature type="transmembrane region" description="Helical" evidence="24">
    <location>
        <begin position="104"/>
        <end position="125"/>
    </location>
</feature>
<dbReference type="EC" id="2.7.1.107" evidence="3 24"/>
<evidence type="ECO:0000256" key="8">
    <source>
        <dbReference type="ARBA" id="ARBA00022679"/>
    </source>
</evidence>
<proteinExistence type="inferred from homology"/>
<feature type="binding site" evidence="22">
    <location>
        <begin position="102"/>
        <end position="103"/>
    </location>
    <ligand>
        <name>ATP</name>
        <dbReference type="ChEBI" id="CHEBI:30616"/>
    </ligand>
</feature>